<proteinExistence type="predicted"/>
<dbReference type="RefSeq" id="YP_010769302.1">
    <property type="nucleotide sequence ID" value="NC_073933.1"/>
</dbReference>
<organism evidence="4 5">
    <name type="scientific">ssRNA phage SRR7976325_12</name>
    <dbReference type="NCBI Taxonomy" id="2786699"/>
    <lineage>
        <taxon>Viruses</taxon>
        <taxon>Riboviria</taxon>
        <taxon>Orthornavirae</taxon>
        <taxon>Lenarviricota</taxon>
        <taxon>Leviviricetes</taxon>
        <taxon>Norzivirales</taxon>
        <taxon>Fiersviridae</taxon>
        <taxon>Trotivirus</taxon>
        <taxon>Trotivirus asiovicinum</taxon>
        <taxon>Dehcevirus asiovicinum</taxon>
    </lineage>
</organism>
<dbReference type="GeneID" id="80398276"/>
<dbReference type="KEGG" id="vg:80398276"/>
<dbReference type="EMBL" id="BK013743">
    <property type="protein sequence ID" value="DAD51177.1"/>
    <property type="molecule type" value="Genomic_RNA"/>
</dbReference>
<accession>A0A8S5L0L0</accession>
<dbReference type="GO" id="GO:0019028">
    <property type="term" value="C:viral capsid"/>
    <property type="evidence" value="ECO:0007669"/>
    <property type="project" value="UniProtKB-KW"/>
</dbReference>
<evidence type="ECO:0000313" key="5">
    <source>
        <dbReference type="Proteomes" id="UP000678039"/>
    </source>
</evidence>
<evidence type="ECO:0000256" key="3">
    <source>
        <dbReference type="ARBA" id="ARBA00022844"/>
    </source>
</evidence>
<comment type="subcellular location">
    <subcellularLocation>
        <location evidence="1">Virion</location>
    </subcellularLocation>
</comment>
<dbReference type="Proteomes" id="UP000678039">
    <property type="component" value="Segment"/>
</dbReference>
<evidence type="ECO:0000313" key="4">
    <source>
        <dbReference type="EMBL" id="DAD51177.1"/>
    </source>
</evidence>
<evidence type="ECO:0000256" key="1">
    <source>
        <dbReference type="ARBA" id="ARBA00004328"/>
    </source>
</evidence>
<reference evidence="4" key="1">
    <citation type="submission" date="2020-09" db="EMBL/GenBank/DDBJ databases">
        <title>Leviviricetes taxonomy.</title>
        <authorList>
            <person name="Stockdale S.R."/>
            <person name="Callanan J."/>
            <person name="Adriaenssens E.M."/>
            <person name="Kuhn J.H."/>
            <person name="Rumnieks J."/>
            <person name="Shkoporov A."/>
            <person name="Draper L.A."/>
            <person name="Ross P."/>
            <person name="Hill C."/>
        </authorList>
    </citation>
    <scope>NUCLEOTIDE SEQUENCE</scope>
</reference>
<gene>
    <name evidence="4" type="primary">SRR7976325_12_2</name>
</gene>
<keyword evidence="2 4" id="KW-0167">Capsid protein</keyword>
<sequence length="150" mass="16283">MANIANITAFDGASTPVSHILVAEGISRKGDVLTATWREKIPTLPDEAQVRVTFELTKLKSGVVRVEKRTVVPVMESISGQNASGYTAAPKVAFEDTDVHIFYAHPRSTVFSRRLCRQLAQNIDHNVSTSVAPATSGPLPELIDQLLMPT</sequence>
<protein>
    <submittedName>
        <fullName evidence="4">Coat protein</fullName>
    </submittedName>
</protein>
<keyword evidence="5" id="KW-1185">Reference proteome</keyword>
<dbReference type="Gene3D" id="3.30.380.10">
    <property type="entry name" value="MS2 Viral Coat Protein"/>
    <property type="match status" value="1"/>
</dbReference>
<keyword evidence="3" id="KW-0946">Virion</keyword>
<name>A0A8S5L0L0_9VIRU</name>
<dbReference type="InterPro" id="IPR015954">
    <property type="entry name" value="Phage_RNA-type_capsid"/>
</dbReference>
<evidence type="ECO:0000256" key="2">
    <source>
        <dbReference type="ARBA" id="ARBA00022561"/>
    </source>
</evidence>